<proteinExistence type="predicted"/>
<evidence type="ECO:0000313" key="2">
    <source>
        <dbReference type="Proteomes" id="UP000266861"/>
    </source>
</evidence>
<gene>
    <name evidence="1" type="ORF">Glove_365g87</name>
</gene>
<comment type="caution">
    <text evidence="1">The sequence shown here is derived from an EMBL/GenBank/DDBJ whole genome shotgun (WGS) entry which is preliminary data.</text>
</comment>
<accession>A0A397HCB2</accession>
<dbReference type="Proteomes" id="UP000266861">
    <property type="component" value="Unassembled WGS sequence"/>
</dbReference>
<sequence>MNAVIIGSSGITWSKCEDLILQELRPNLIQTTKNTINVARTNKKSSQEWY</sequence>
<dbReference type="AlphaFoldDB" id="A0A397HCB2"/>
<name>A0A397HCB2_9GLOM</name>
<evidence type="ECO:0000313" key="1">
    <source>
        <dbReference type="EMBL" id="RHZ59196.1"/>
    </source>
</evidence>
<dbReference type="EMBL" id="PQFF01000331">
    <property type="protein sequence ID" value="RHZ59196.1"/>
    <property type="molecule type" value="Genomic_DNA"/>
</dbReference>
<protein>
    <submittedName>
        <fullName evidence="1">Uncharacterized protein</fullName>
    </submittedName>
</protein>
<reference evidence="1 2" key="1">
    <citation type="submission" date="2018-08" db="EMBL/GenBank/DDBJ databases">
        <title>Genome and evolution of the arbuscular mycorrhizal fungus Diversispora epigaea (formerly Glomus versiforme) and its bacterial endosymbionts.</title>
        <authorList>
            <person name="Sun X."/>
            <person name="Fei Z."/>
            <person name="Harrison M."/>
        </authorList>
    </citation>
    <scope>NUCLEOTIDE SEQUENCE [LARGE SCALE GENOMIC DNA]</scope>
    <source>
        <strain evidence="1 2">IT104</strain>
    </source>
</reference>
<keyword evidence="2" id="KW-1185">Reference proteome</keyword>
<organism evidence="1 2">
    <name type="scientific">Diversispora epigaea</name>
    <dbReference type="NCBI Taxonomy" id="1348612"/>
    <lineage>
        <taxon>Eukaryota</taxon>
        <taxon>Fungi</taxon>
        <taxon>Fungi incertae sedis</taxon>
        <taxon>Mucoromycota</taxon>
        <taxon>Glomeromycotina</taxon>
        <taxon>Glomeromycetes</taxon>
        <taxon>Diversisporales</taxon>
        <taxon>Diversisporaceae</taxon>
        <taxon>Diversispora</taxon>
    </lineage>
</organism>